<reference evidence="3" key="1">
    <citation type="submission" date="2018-07" db="EMBL/GenBank/DDBJ databases">
        <title>Genome assembly of strain Ka43.</title>
        <authorList>
            <person name="Kukolya J."/>
            <person name="Nagy I."/>
            <person name="Horvath B."/>
            <person name="Toth A."/>
        </authorList>
    </citation>
    <scope>NUCLEOTIDE SEQUENCE</scope>
    <source>
        <strain evidence="3">KB43</strain>
    </source>
</reference>
<dbReference type="PANTHER" id="PTHR34700:SF4">
    <property type="entry name" value="PHAGE-LIKE ELEMENT PBSX PROTEIN XKDP"/>
    <property type="match status" value="1"/>
</dbReference>
<evidence type="ECO:0000313" key="4">
    <source>
        <dbReference type="Proteomes" id="UP000652567"/>
    </source>
</evidence>
<dbReference type="InterPro" id="IPR036779">
    <property type="entry name" value="LysM_dom_sf"/>
</dbReference>
<protein>
    <submittedName>
        <fullName evidence="3">LysM peptidoglycan-binding domain-containing protein</fullName>
    </submittedName>
</protein>
<dbReference type="Gene3D" id="3.10.350.10">
    <property type="entry name" value="LysM domain"/>
    <property type="match status" value="1"/>
</dbReference>
<dbReference type="InterPro" id="IPR052196">
    <property type="entry name" value="Bact_Kbp"/>
</dbReference>
<keyword evidence="4" id="KW-1185">Reference proteome</keyword>
<dbReference type="EMBL" id="PRDL01000001">
    <property type="protein sequence ID" value="MBE8715602.1"/>
    <property type="molecule type" value="Genomic_DNA"/>
</dbReference>
<feature type="chain" id="PRO_5036974495" evidence="1">
    <location>
        <begin position="21"/>
        <end position="343"/>
    </location>
</feature>
<sequence>MKKLLFTVLAVCMFSLLSWADQGLLKSGHPEEYTVKKGDTLWDISNTFLNTPWKWPEIWHVNPQIENPHLIYPGDVIRLIYVDGTPRLTLERTVKLAPGDSKLSPSVRVLPNDEAITAIPLDRIDSFLSRSRIVAPGELEAAPYILAGAEKRLVTGAGDRAYVKGNLEEESNYGVFRKGDILRDPITKEVLGVHALSVGMVGVRSQQDDIATVTVVRTSEEIRLGDRLLRSEDRAVDSTFYPNAPENDVDGLILAVEGGVTQIGKMNVVILNRGDREGLAVGNVLAIYKQGELVRDRVTGKNVQLPDERAGLLMVFRTFEKMSFGLVLEADRPLSTNDKIRNP</sequence>
<organism evidence="3 4">
    <name type="scientific">Cellvibrio polysaccharolyticus</name>
    <dbReference type="NCBI Taxonomy" id="2082724"/>
    <lineage>
        <taxon>Bacteria</taxon>
        <taxon>Pseudomonadati</taxon>
        <taxon>Pseudomonadota</taxon>
        <taxon>Gammaproteobacteria</taxon>
        <taxon>Cellvibrionales</taxon>
        <taxon>Cellvibrionaceae</taxon>
        <taxon>Cellvibrio</taxon>
    </lineage>
</organism>
<dbReference type="AlphaFoldDB" id="A0A928YSC0"/>
<dbReference type="PANTHER" id="PTHR34700">
    <property type="entry name" value="POTASSIUM BINDING PROTEIN KBP"/>
    <property type="match status" value="1"/>
</dbReference>
<dbReference type="Proteomes" id="UP000652567">
    <property type="component" value="Unassembled WGS sequence"/>
</dbReference>
<feature type="domain" description="LysM" evidence="2">
    <location>
        <begin position="31"/>
        <end position="79"/>
    </location>
</feature>
<proteinExistence type="predicted"/>
<dbReference type="PROSITE" id="PS51782">
    <property type="entry name" value="LYSM"/>
    <property type="match status" value="1"/>
</dbReference>
<dbReference type="RefSeq" id="WP_193906059.1">
    <property type="nucleotide sequence ID" value="NZ_PRDL01000001.1"/>
</dbReference>
<keyword evidence="1" id="KW-0732">Signal</keyword>
<comment type="caution">
    <text evidence="3">The sequence shown here is derived from an EMBL/GenBank/DDBJ whole genome shotgun (WGS) entry which is preliminary data.</text>
</comment>
<evidence type="ECO:0000259" key="2">
    <source>
        <dbReference type="PROSITE" id="PS51782"/>
    </source>
</evidence>
<dbReference type="Pfam" id="PF01476">
    <property type="entry name" value="LysM"/>
    <property type="match status" value="1"/>
</dbReference>
<dbReference type="SMART" id="SM00257">
    <property type="entry name" value="LysM"/>
    <property type="match status" value="1"/>
</dbReference>
<dbReference type="InterPro" id="IPR018392">
    <property type="entry name" value="LysM"/>
</dbReference>
<name>A0A928YSC0_9GAMM</name>
<dbReference type="SUPFAM" id="SSF54106">
    <property type="entry name" value="LysM domain"/>
    <property type="match status" value="1"/>
</dbReference>
<feature type="signal peptide" evidence="1">
    <location>
        <begin position="1"/>
        <end position="20"/>
    </location>
</feature>
<gene>
    <name evidence="3" type="ORF">C4F51_00175</name>
</gene>
<accession>A0A928YSC0</accession>
<evidence type="ECO:0000256" key="1">
    <source>
        <dbReference type="SAM" id="SignalP"/>
    </source>
</evidence>
<dbReference type="CDD" id="cd00118">
    <property type="entry name" value="LysM"/>
    <property type="match status" value="1"/>
</dbReference>
<evidence type="ECO:0000313" key="3">
    <source>
        <dbReference type="EMBL" id="MBE8715602.1"/>
    </source>
</evidence>